<evidence type="ECO:0000313" key="4">
    <source>
        <dbReference type="Proteomes" id="UP000595636"/>
    </source>
</evidence>
<organism evidence="3 4">
    <name type="scientific">Streptomyces liliifuscus</name>
    <dbReference type="NCBI Taxonomy" id="2797636"/>
    <lineage>
        <taxon>Bacteria</taxon>
        <taxon>Bacillati</taxon>
        <taxon>Actinomycetota</taxon>
        <taxon>Actinomycetes</taxon>
        <taxon>Kitasatosporales</taxon>
        <taxon>Streptomycetaceae</taxon>
        <taxon>Streptomyces</taxon>
    </lineage>
</organism>
<evidence type="ECO:0000256" key="2">
    <source>
        <dbReference type="SAM" id="SignalP"/>
    </source>
</evidence>
<keyword evidence="2" id="KW-0732">Signal</keyword>
<evidence type="ECO:0008006" key="5">
    <source>
        <dbReference type="Google" id="ProtNLM"/>
    </source>
</evidence>
<reference evidence="3 4" key="1">
    <citation type="submission" date="2020-12" db="EMBL/GenBank/DDBJ databases">
        <title>A novel species.</title>
        <authorList>
            <person name="Li K."/>
        </authorList>
    </citation>
    <scope>NUCLEOTIDE SEQUENCE [LARGE SCALE GENOMIC DNA]</scope>
    <source>
        <strain evidence="3 4">ZYC-3</strain>
    </source>
</reference>
<dbReference type="PROSITE" id="PS51257">
    <property type="entry name" value="PROKAR_LIPOPROTEIN"/>
    <property type="match status" value="1"/>
</dbReference>
<feature type="chain" id="PRO_5039655761" description="Lipoprotein" evidence="2">
    <location>
        <begin position="21"/>
        <end position="213"/>
    </location>
</feature>
<sequence>MSHRKRTVGWIAGGALAAMAAGVTGCSGDSDPAADKEPTASSSSAADAENAEKTDKGKQKDGSAAQPSAGGQSTAEGAVAAWVTAVIKGEPKQACLLMGEPATDSSPARAGTAERCNSDDPEVRQMQDSIGEFRTSFMPEPPTDNPKVEVATVQATGDKAVVPADKVTVEGKTLDKIILSHSTGVEEGQLDVNMESTKIDEAWYVTNLDFNIG</sequence>
<feature type="region of interest" description="Disordered" evidence="1">
    <location>
        <begin position="99"/>
        <end position="123"/>
    </location>
</feature>
<evidence type="ECO:0000313" key="3">
    <source>
        <dbReference type="EMBL" id="QQM45709.1"/>
    </source>
</evidence>
<name>A0A7T7L3G7_9ACTN</name>
<accession>A0A7T7L3G7</accession>
<keyword evidence="4" id="KW-1185">Reference proteome</keyword>
<feature type="compositionally biased region" description="Basic and acidic residues" evidence="1">
    <location>
        <begin position="50"/>
        <end position="61"/>
    </location>
</feature>
<feature type="signal peptide" evidence="2">
    <location>
        <begin position="1"/>
        <end position="20"/>
    </location>
</feature>
<gene>
    <name evidence="3" type="ORF">JEQ17_44065</name>
</gene>
<feature type="region of interest" description="Disordered" evidence="1">
    <location>
        <begin position="22"/>
        <end position="75"/>
    </location>
</feature>
<dbReference type="KEGG" id="slf:JEQ17_44065"/>
<proteinExistence type="predicted"/>
<dbReference type="RefSeq" id="WP_200400517.1">
    <property type="nucleotide sequence ID" value="NZ_CP066831.1"/>
</dbReference>
<dbReference type="EMBL" id="CP066831">
    <property type="protein sequence ID" value="QQM45709.1"/>
    <property type="molecule type" value="Genomic_DNA"/>
</dbReference>
<protein>
    <recommendedName>
        <fullName evidence="5">Lipoprotein</fullName>
    </recommendedName>
</protein>
<evidence type="ECO:0000256" key="1">
    <source>
        <dbReference type="SAM" id="MobiDB-lite"/>
    </source>
</evidence>
<dbReference type="Proteomes" id="UP000595636">
    <property type="component" value="Chromosome"/>
</dbReference>
<dbReference type="AlphaFoldDB" id="A0A7T7L3G7"/>
<feature type="compositionally biased region" description="Polar residues" evidence="1">
    <location>
        <begin position="65"/>
        <end position="75"/>
    </location>
</feature>